<accession>A0AB34JJF7</accession>
<organism evidence="3 4">
    <name type="scientific">Prymnesium parvum</name>
    <name type="common">Toxic golden alga</name>
    <dbReference type="NCBI Taxonomy" id="97485"/>
    <lineage>
        <taxon>Eukaryota</taxon>
        <taxon>Haptista</taxon>
        <taxon>Haptophyta</taxon>
        <taxon>Prymnesiophyceae</taxon>
        <taxon>Prymnesiales</taxon>
        <taxon>Prymnesiaceae</taxon>
        <taxon>Prymnesium</taxon>
    </lineage>
</organism>
<comment type="caution">
    <text evidence="3">The sequence shown here is derived from an EMBL/GenBank/DDBJ whole genome shotgun (WGS) entry which is preliminary data.</text>
</comment>
<gene>
    <name evidence="3" type="ORF">AB1Y20_021360</name>
</gene>
<evidence type="ECO:0000313" key="4">
    <source>
        <dbReference type="Proteomes" id="UP001515480"/>
    </source>
</evidence>
<protein>
    <submittedName>
        <fullName evidence="3">Uncharacterized protein</fullName>
    </submittedName>
</protein>
<dbReference type="AlphaFoldDB" id="A0AB34JJF7"/>
<reference evidence="3 4" key="1">
    <citation type="journal article" date="2024" name="Science">
        <title>Giant polyketide synthase enzymes in the biosynthesis of giant marine polyether toxins.</title>
        <authorList>
            <person name="Fallon T.R."/>
            <person name="Shende V.V."/>
            <person name="Wierzbicki I.H."/>
            <person name="Pendleton A.L."/>
            <person name="Watervoot N.F."/>
            <person name="Auber R.P."/>
            <person name="Gonzalez D.J."/>
            <person name="Wisecaver J.H."/>
            <person name="Moore B.S."/>
        </authorList>
    </citation>
    <scope>NUCLEOTIDE SEQUENCE [LARGE SCALE GENOMIC DNA]</scope>
    <source>
        <strain evidence="3 4">12B1</strain>
    </source>
</reference>
<name>A0AB34JJF7_PRYPA</name>
<evidence type="ECO:0000256" key="2">
    <source>
        <dbReference type="SAM" id="SignalP"/>
    </source>
</evidence>
<feature type="signal peptide" evidence="2">
    <location>
        <begin position="1"/>
        <end position="15"/>
    </location>
</feature>
<feature type="chain" id="PRO_5044296205" evidence="2">
    <location>
        <begin position="16"/>
        <end position="286"/>
    </location>
</feature>
<proteinExistence type="predicted"/>
<evidence type="ECO:0000313" key="3">
    <source>
        <dbReference type="EMBL" id="KAL1521705.1"/>
    </source>
</evidence>
<keyword evidence="4" id="KW-1185">Reference proteome</keyword>
<dbReference type="Proteomes" id="UP001515480">
    <property type="component" value="Unassembled WGS sequence"/>
</dbReference>
<keyword evidence="2" id="KW-0732">Signal</keyword>
<sequence length="286" mass="31295">MAVVLTCAFIAAVRATIPAAQFGWASRTHIRLRPVGLRRSDVVGSAVTEMKFTRASDLLSMGEAVDAKDIVNVLGRWKSYKDWESVGRLVEIDKLFDSSGQPLETLPALTRSGLESIAGKGRVSKGYGDNPYKQDPRPTPQRRGFCLRRGLVQRYWLGENVGLLPFRDTSMAESVGSSVEEMNSSPINPLAVDVVFDALSTAQSGIIQRELCDARRASYVTAGGAFNFESFSNDINTGRRNILIGYCFLPGVPFTLSTLLFIKLDGWSAVVAQMASSNGKMLWDVM</sequence>
<evidence type="ECO:0000256" key="1">
    <source>
        <dbReference type="SAM" id="MobiDB-lite"/>
    </source>
</evidence>
<feature type="region of interest" description="Disordered" evidence="1">
    <location>
        <begin position="120"/>
        <end position="140"/>
    </location>
</feature>
<dbReference type="EMBL" id="JBGBPQ010000007">
    <property type="protein sequence ID" value="KAL1521705.1"/>
    <property type="molecule type" value="Genomic_DNA"/>
</dbReference>